<feature type="domain" description="Luciferase" evidence="1">
    <location>
        <begin position="111"/>
        <end position="178"/>
    </location>
</feature>
<dbReference type="PANTHER" id="PTHR38695">
    <property type="entry name" value="AMINO ACID PERMEASE_ SLC12A DOMAIN-CONTAINING PROTEIN"/>
    <property type="match status" value="1"/>
</dbReference>
<dbReference type="InterPro" id="IPR040841">
    <property type="entry name" value="Luciferase_dom"/>
</dbReference>
<dbReference type="EMBL" id="JAPEUR010000379">
    <property type="protein sequence ID" value="KAJ4310419.1"/>
    <property type="molecule type" value="Genomic_DNA"/>
</dbReference>
<dbReference type="AlphaFoldDB" id="A0A9W8TEH4"/>
<keyword evidence="3" id="KW-1185">Reference proteome</keyword>
<evidence type="ECO:0000313" key="3">
    <source>
        <dbReference type="Proteomes" id="UP001140502"/>
    </source>
</evidence>
<organism evidence="2 3">
    <name type="scientific">Fusarium piperis</name>
    <dbReference type="NCBI Taxonomy" id="1435070"/>
    <lineage>
        <taxon>Eukaryota</taxon>
        <taxon>Fungi</taxon>
        <taxon>Dikarya</taxon>
        <taxon>Ascomycota</taxon>
        <taxon>Pezizomycotina</taxon>
        <taxon>Sordariomycetes</taxon>
        <taxon>Hypocreomycetidae</taxon>
        <taxon>Hypocreales</taxon>
        <taxon>Nectriaceae</taxon>
        <taxon>Fusarium</taxon>
        <taxon>Fusarium solani species complex</taxon>
    </lineage>
</organism>
<dbReference type="Pfam" id="PF17648">
    <property type="entry name" value="Luciferase"/>
    <property type="match status" value="1"/>
</dbReference>
<name>A0A9W8TEH4_9HYPO</name>
<gene>
    <name evidence="2" type="ORF">N0V84_010984</name>
</gene>
<sequence>MTSHLQSLFQRVSHNQRVVATALAATFIGVPVLRAAVLDCREYIKIGPGGVPYNVFGWLIQLPVRYHEFLESLVSSSSSQLKIAQSFAEGRGSALFIASDGPLHPVAWWARKEITHMHASDGSLHLNLAPKDAKLVLERGWGQRHPLSGRMLYTGLLMIYAPRGEEELEVVKRIAKASIRFMLGEEA</sequence>
<dbReference type="OrthoDB" id="5358398at2759"/>
<evidence type="ECO:0000313" key="2">
    <source>
        <dbReference type="EMBL" id="KAJ4310419.1"/>
    </source>
</evidence>
<dbReference type="InterPro" id="IPR048273">
    <property type="entry name" value="Luciferase"/>
</dbReference>
<comment type="caution">
    <text evidence="2">The sequence shown here is derived from an EMBL/GenBank/DDBJ whole genome shotgun (WGS) entry which is preliminary data.</text>
</comment>
<dbReference type="Proteomes" id="UP001140502">
    <property type="component" value="Unassembled WGS sequence"/>
</dbReference>
<evidence type="ECO:0000259" key="1">
    <source>
        <dbReference type="Pfam" id="PF17648"/>
    </source>
</evidence>
<proteinExistence type="predicted"/>
<dbReference type="PANTHER" id="PTHR38695:SF1">
    <property type="entry name" value="AMINO ACID PERMEASE_ SLC12A DOMAIN-CONTAINING PROTEIN"/>
    <property type="match status" value="1"/>
</dbReference>
<protein>
    <recommendedName>
        <fullName evidence="1">Luciferase domain-containing protein</fullName>
    </recommendedName>
</protein>
<accession>A0A9W8TEH4</accession>
<reference evidence="2" key="1">
    <citation type="submission" date="2022-10" db="EMBL/GenBank/DDBJ databases">
        <title>Tapping the CABI collections for fungal endophytes: first genome assemblies for Collariella, Neodidymelliopsis, Ascochyta clinopodiicola, Didymella pomorum, Didymosphaeria variabile, Neocosmospora piperis and Neocucurbitaria cava.</title>
        <authorList>
            <person name="Hill R."/>
        </authorList>
    </citation>
    <scope>NUCLEOTIDE SEQUENCE</scope>
    <source>
        <strain evidence="2">IMI 366586</strain>
    </source>
</reference>